<feature type="transmembrane region" description="Helical" evidence="9">
    <location>
        <begin position="98"/>
        <end position="117"/>
    </location>
</feature>
<dbReference type="RefSeq" id="XP_035667780.1">
    <property type="nucleotide sequence ID" value="XM_035811887.1"/>
</dbReference>
<evidence type="ECO:0000256" key="6">
    <source>
        <dbReference type="ARBA" id="ARBA00022989"/>
    </source>
</evidence>
<dbReference type="OrthoDB" id="2127281at2759"/>
<keyword evidence="4" id="KW-0813">Transport</keyword>
<evidence type="ECO:0000313" key="11">
    <source>
        <dbReference type="Proteomes" id="UP000001554"/>
    </source>
</evidence>
<dbReference type="Gene3D" id="1.20.1420.30">
    <property type="entry name" value="NCX, central ion-binding region"/>
    <property type="match status" value="1"/>
</dbReference>
<dbReference type="PANTHER" id="PTHR10846">
    <property type="entry name" value="SODIUM/POTASSIUM/CALCIUM EXCHANGER"/>
    <property type="match status" value="1"/>
</dbReference>
<evidence type="ECO:0000256" key="8">
    <source>
        <dbReference type="ARBA" id="ARBA00033627"/>
    </source>
</evidence>
<feature type="domain" description="Sodium/calcium exchanger membrane region" evidence="10">
    <location>
        <begin position="103"/>
        <end position="222"/>
    </location>
</feature>
<keyword evidence="7 9" id="KW-0472">Membrane</keyword>
<keyword evidence="11" id="KW-1185">Reference proteome</keyword>
<comment type="catalytic activity">
    <reaction evidence="8">
        <text>Ca(2+)(out) + K(+)(out) + 4 Na(+)(in) = Ca(2+)(in) + K(+)(in) + 4 Na(+)(out)</text>
        <dbReference type="Rhea" id="RHEA:69967"/>
        <dbReference type="ChEBI" id="CHEBI:29101"/>
        <dbReference type="ChEBI" id="CHEBI:29103"/>
        <dbReference type="ChEBI" id="CHEBI:29108"/>
    </reaction>
</comment>
<sequence>MPHFVRRKRRNLHLGLRFAVWMGFNLLVFGVSVLLGDSRDENQLSQSVYPHTADEFARSTRDVSAAPKLLNCTRAVRRNAIHHYPKDLFTEDQRAKGAVLLHVLAVLYLFLATAIVCEDYFMPAIYVCTERFDMDPGVVGAAIVGSFCSAPELATTLIGVFVSQNDVGVGAMVGTAVTNYVLIIGLCCLLKPAGKVVIVQPWTVTRDTVWSAIAMAVFIVVVMDGKAEW</sequence>
<keyword evidence="6 9" id="KW-1133">Transmembrane helix</keyword>
<proteinExistence type="inferred from homology"/>
<feature type="transmembrane region" description="Helical" evidence="9">
    <location>
        <begin position="12"/>
        <end position="35"/>
    </location>
</feature>
<evidence type="ECO:0000313" key="12">
    <source>
        <dbReference type="RefSeq" id="XP_035667780.1"/>
    </source>
</evidence>
<gene>
    <name evidence="12" type="primary">LOC118410310</name>
</gene>
<dbReference type="KEGG" id="bfo:118410310"/>
<keyword evidence="5 9" id="KW-0812">Transmembrane</keyword>
<evidence type="ECO:0000256" key="2">
    <source>
        <dbReference type="ARBA" id="ARBA00005364"/>
    </source>
</evidence>
<comment type="subcellular location">
    <subcellularLocation>
        <location evidence="1">Membrane</location>
        <topology evidence="1">Multi-pass membrane protein</topology>
    </subcellularLocation>
</comment>
<dbReference type="GeneID" id="118410310"/>
<evidence type="ECO:0000256" key="9">
    <source>
        <dbReference type="SAM" id="Phobius"/>
    </source>
</evidence>
<reference evidence="12" key="2">
    <citation type="submission" date="2025-08" db="UniProtKB">
        <authorList>
            <consortium name="RefSeq"/>
        </authorList>
    </citation>
    <scope>IDENTIFICATION</scope>
    <source>
        <strain evidence="12">S238N-H82</strain>
        <tissue evidence="12">Testes</tissue>
    </source>
</reference>
<dbReference type="GO" id="GO:0015297">
    <property type="term" value="F:antiporter activity"/>
    <property type="evidence" value="ECO:0007669"/>
    <property type="project" value="UniProtKB-KW"/>
</dbReference>
<evidence type="ECO:0000256" key="5">
    <source>
        <dbReference type="ARBA" id="ARBA00022692"/>
    </source>
</evidence>
<evidence type="ECO:0000256" key="3">
    <source>
        <dbReference type="ARBA" id="ARBA00022449"/>
    </source>
</evidence>
<evidence type="ECO:0000259" key="10">
    <source>
        <dbReference type="Pfam" id="PF01699"/>
    </source>
</evidence>
<keyword evidence="4" id="KW-0106">Calcium</keyword>
<evidence type="ECO:0000256" key="1">
    <source>
        <dbReference type="ARBA" id="ARBA00004141"/>
    </source>
</evidence>
<reference evidence="11" key="1">
    <citation type="journal article" date="2020" name="Nat. Ecol. Evol.">
        <title>Deeply conserved synteny resolves early events in vertebrate evolution.</title>
        <authorList>
            <person name="Simakov O."/>
            <person name="Marletaz F."/>
            <person name="Yue J.X."/>
            <person name="O'Connell B."/>
            <person name="Jenkins J."/>
            <person name="Brandt A."/>
            <person name="Calef R."/>
            <person name="Tung C.H."/>
            <person name="Huang T.K."/>
            <person name="Schmutz J."/>
            <person name="Satoh N."/>
            <person name="Yu J.K."/>
            <person name="Putnam N.H."/>
            <person name="Green R.E."/>
            <person name="Rokhsar D.S."/>
        </authorList>
    </citation>
    <scope>NUCLEOTIDE SEQUENCE [LARGE SCALE GENOMIC DNA]</scope>
    <source>
        <strain evidence="11">S238N-H82</strain>
    </source>
</reference>
<dbReference type="InterPro" id="IPR044880">
    <property type="entry name" value="NCX_ion-bd_dom_sf"/>
</dbReference>
<feature type="transmembrane region" description="Helical" evidence="9">
    <location>
        <begin position="168"/>
        <end position="190"/>
    </location>
</feature>
<comment type="similarity">
    <text evidence="2">Belongs to the Ca(2+):cation antiporter (CaCA) (TC 2.A.19) family. SLC24A subfamily.</text>
</comment>
<dbReference type="AlphaFoldDB" id="A0A9J7KPG4"/>
<organism evidence="11 12">
    <name type="scientific">Branchiostoma floridae</name>
    <name type="common">Florida lancelet</name>
    <name type="synonym">Amphioxus</name>
    <dbReference type="NCBI Taxonomy" id="7739"/>
    <lineage>
        <taxon>Eukaryota</taxon>
        <taxon>Metazoa</taxon>
        <taxon>Chordata</taxon>
        <taxon>Cephalochordata</taxon>
        <taxon>Leptocardii</taxon>
        <taxon>Amphioxiformes</taxon>
        <taxon>Branchiostomatidae</taxon>
        <taxon>Branchiostoma</taxon>
    </lineage>
</organism>
<feature type="transmembrane region" description="Helical" evidence="9">
    <location>
        <begin position="202"/>
        <end position="223"/>
    </location>
</feature>
<keyword evidence="4" id="KW-0406">Ion transport</keyword>
<name>A0A9J7KPG4_BRAFL</name>
<dbReference type="GO" id="GO:0006816">
    <property type="term" value="P:calcium ion transport"/>
    <property type="evidence" value="ECO:0007669"/>
    <property type="project" value="UniProtKB-KW"/>
</dbReference>
<dbReference type="Pfam" id="PF01699">
    <property type="entry name" value="Na_Ca_ex"/>
    <property type="match status" value="1"/>
</dbReference>
<dbReference type="PANTHER" id="PTHR10846:SF61">
    <property type="entry name" value="SODIUM_POTASSIUM_CALCIUM EXCHANGER 5"/>
    <property type="match status" value="1"/>
</dbReference>
<dbReference type="GO" id="GO:0016020">
    <property type="term" value="C:membrane"/>
    <property type="evidence" value="ECO:0007669"/>
    <property type="project" value="UniProtKB-SubCell"/>
</dbReference>
<evidence type="ECO:0000256" key="4">
    <source>
        <dbReference type="ARBA" id="ARBA00022568"/>
    </source>
</evidence>
<accession>A0A9J7KPG4</accession>
<dbReference type="OMA" id="EDINCTQ"/>
<keyword evidence="4" id="KW-0109">Calcium transport</keyword>
<evidence type="ECO:0000256" key="7">
    <source>
        <dbReference type="ARBA" id="ARBA00023136"/>
    </source>
</evidence>
<feature type="transmembrane region" description="Helical" evidence="9">
    <location>
        <begin position="138"/>
        <end position="162"/>
    </location>
</feature>
<protein>
    <submittedName>
        <fullName evidence="12">Sodium/potassium/calcium exchanger 3-like isoform X1</fullName>
    </submittedName>
</protein>
<dbReference type="InterPro" id="IPR004481">
    <property type="entry name" value="K/Na/Ca-exchanger"/>
</dbReference>
<dbReference type="InterPro" id="IPR004837">
    <property type="entry name" value="NaCa_Exmemb"/>
</dbReference>
<keyword evidence="3" id="KW-0050">Antiport</keyword>
<dbReference type="Proteomes" id="UP000001554">
    <property type="component" value="Chromosome 2"/>
</dbReference>